<dbReference type="Proteomes" id="UP000677537">
    <property type="component" value="Unassembled WGS sequence"/>
</dbReference>
<sequence>MFQASIRVLVCLGALSLGACASRNADLQASATPGDPWEATNRDVLDANLAVDDAVLKPVAQGYRAVVPEPIRTGVRNVLDNIQEPRIFVNNVLQGRFLDAGHTTMRFFFNSTVGLGGIFDVATDFGIARRTGDFGQTLYSWGLDDGPFVMLPLAGPSNVRDTVGLVADGFTNPLTYLIPFEGNVARAVVGGVDLREQNIENLDALRSGSLDFYARLRSVWQQRRDAELGRSGAVGDRLDVLEDPGAK</sequence>
<proteinExistence type="inferred from homology"/>
<dbReference type="RefSeq" id="WP_209370521.1">
    <property type="nucleotide sequence ID" value="NZ_JAGIZA010000002.1"/>
</dbReference>
<dbReference type="GO" id="GO:0120010">
    <property type="term" value="P:intermembrane phospholipid transfer"/>
    <property type="evidence" value="ECO:0007669"/>
    <property type="project" value="TreeGrafter"/>
</dbReference>
<dbReference type="GO" id="GO:0016020">
    <property type="term" value="C:membrane"/>
    <property type="evidence" value="ECO:0007669"/>
    <property type="project" value="InterPro"/>
</dbReference>
<dbReference type="InterPro" id="IPR007428">
    <property type="entry name" value="MlaA"/>
</dbReference>
<dbReference type="PANTHER" id="PTHR30035:SF3">
    <property type="entry name" value="INTERMEMBRANE PHOSPHOLIPID TRANSPORT SYSTEM LIPOPROTEIN MLAA"/>
    <property type="match status" value="1"/>
</dbReference>
<accession>A0A940MTN0</accession>
<dbReference type="AlphaFoldDB" id="A0A940MTN0"/>
<gene>
    <name evidence="4" type="ORF">J5Y10_02890</name>
</gene>
<dbReference type="Pfam" id="PF04333">
    <property type="entry name" value="MlaA"/>
    <property type="match status" value="1"/>
</dbReference>
<dbReference type="EMBL" id="JAGIZA010000002">
    <property type="protein sequence ID" value="MBP0491721.1"/>
    <property type="molecule type" value="Genomic_DNA"/>
</dbReference>
<dbReference type="PRINTS" id="PR01805">
    <property type="entry name" value="VACJLIPOPROT"/>
</dbReference>
<evidence type="ECO:0000313" key="5">
    <source>
        <dbReference type="Proteomes" id="UP000677537"/>
    </source>
</evidence>
<evidence type="ECO:0000256" key="3">
    <source>
        <dbReference type="SAM" id="SignalP"/>
    </source>
</evidence>
<comment type="similarity">
    <text evidence="1">Belongs to the MlaA family.</text>
</comment>
<protein>
    <submittedName>
        <fullName evidence="4">VacJ family lipoprotein</fullName>
    </submittedName>
</protein>
<evidence type="ECO:0000256" key="1">
    <source>
        <dbReference type="ARBA" id="ARBA00010634"/>
    </source>
</evidence>
<name>A0A940MTN0_9PROT</name>
<comment type="caution">
    <text evidence="4">The sequence shown here is derived from an EMBL/GenBank/DDBJ whole genome shotgun (WGS) entry which is preliminary data.</text>
</comment>
<keyword evidence="5" id="KW-1185">Reference proteome</keyword>
<feature type="chain" id="PRO_5038026033" evidence="3">
    <location>
        <begin position="22"/>
        <end position="247"/>
    </location>
</feature>
<dbReference type="PANTHER" id="PTHR30035">
    <property type="entry name" value="LIPOPROTEIN VACJ-RELATED"/>
    <property type="match status" value="1"/>
</dbReference>
<evidence type="ECO:0000313" key="4">
    <source>
        <dbReference type="EMBL" id="MBP0491721.1"/>
    </source>
</evidence>
<keyword evidence="4" id="KW-0449">Lipoprotein</keyword>
<organism evidence="4 5">
    <name type="scientific">Roseomonas indoligenes</name>
    <dbReference type="NCBI Taxonomy" id="2820811"/>
    <lineage>
        <taxon>Bacteria</taxon>
        <taxon>Pseudomonadati</taxon>
        <taxon>Pseudomonadota</taxon>
        <taxon>Alphaproteobacteria</taxon>
        <taxon>Acetobacterales</taxon>
        <taxon>Roseomonadaceae</taxon>
        <taxon>Roseomonas</taxon>
    </lineage>
</organism>
<evidence type="ECO:0000256" key="2">
    <source>
        <dbReference type="ARBA" id="ARBA00022729"/>
    </source>
</evidence>
<keyword evidence="2 3" id="KW-0732">Signal</keyword>
<dbReference type="PROSITE" id="PS51257">
    <property type="entry name" value="PROKAR_LIPOPROTEIN"/>
    <property type="match status" value="1"/>
</dbReference>
<feature type="signal peptide" evidence="3">
    <location>
        <begin position="1"/>
        <end position="21"/>
    </location>
</feature>
<reference evidence="4" key="1">
    <citation type="submission" date="2021-03" db="EMBL/GenBank/DDBJ databases">
        <authorList>
            <person name="So Y."/>
        </authorList>
    </citation>
    <scope>NUCLEOTIDE SEQUENCE</scope>
    <source>
        <strain evidence="4">SG15</strain>
    </source>
</reference>